<dbReference type="PANTHER" id="PTHR11452">
    <property type="entry name" value="ALPHA-GALACTOSIDASE/ALPHA-N-ACETYLGALACTOSAMINIDASE"/>
    <property type="match status" value="1"/>
</dbReference>
<dbReference type="PRINTS" id="PR00740">
    <property type="entry name" value="GLHYDRLASE27"/>
</dbReference>
<comment type="catalytic activity">
    <reaction evidence="5">
        <text>Hydrolysis of terminal, non-reducing alpha-D-galactose residues in alpha-D-galactosides, including galactose oligosaccharides, galactomannans and galactolipids.</text>
        <dbReference type="EC" id="3.2.1.22"/>
    </reaction>
</comment>
<dbReference type="InterPro" id="IPR013785">
    <property type="entry name" value="Aldolase_TIM"/>
</dbReference>
<evidence type="ECO:0000256" key="1">
    <source>
        <dbReference type="ARBA" id="ARBA00009743"/>
    </source>
</evidence>
<dbReference type="AlphaFoldDB" id="A0A939FC03"/>
<dbReference type="InterPro" id="IPR017853">
    <property type="entry name" value="GH"/>
</dbReference>
<feature type="signal peptide" evidence="6">
    <location>
        <begin position="1"/>
        <end position="39"/>
    </location>
</feature>
<dbReference type="InterPro" id="IPR013780">
    <property type="entry name" value="Glyco_hydro_b"/>
</dbReference>
<evidence type="ECO:0000313" key="9">
    <source>
        <dbReference type="Proteomes" id="UP000664167"/>
    </source>
</evidence>
<dbReference type="SUPFAM" id="SSF51445">
    <property type="entry name" value="(Trans)glycosidases"/>
    <property type="match status" value="1"/>
</dbReference>
<keyword evidence="2 6" id="KW-0732">Signal</keyword>
<dbReference type="CDD" id="cd14792">
    <property type="entry name" value="GH27"/>
    <property type="match status" value="1"/>
</dbReference>
<gene>
    <name evidence="8" type="ORF">J0695_23105</name>
</gene>
<dbReference type="EC" id="3.2.1.22" evidence="5"/>
<dbReference type="InterPro" id="IPR006311">
    <property type="entry name" value="TAT_signal"/>
</dbReference>
<keyword evidence="5" id="KW-1015">Disulfide bond</keyword>
<dbReference type="EMBL" id="JAFLRJ010000219">
    <property type="protein sequence ID" value="MBO0514662.1"/>
    <property type="molecule type" value="Genomic_DNA"/>
</dbReference>
<name>A0A939FC03_9ACTN</name>
<proteinExistence type="inferred from homology"/>
<dbReference type="InterPro" id="IPR002241">
    <property type="entry name" value="Glyco_hydro_27"/>
</dbReference>
<dbReference type="RefSeq" id="WP_206964262.1">
    <property type="nucleotide sequence ID" value="NZ_BAAAJJ010000001.1"/>
</dbReference>
<protein>
    <recommendedName>
        <fullName evidence="5">Alpha-galactosidase</fullName>
        <ecNumber evidence="5">3.2.1.22</ecNumber>
    </recommendedName>
    <alternativeName>
        <fullName evidence="5">Melibiase</fullName>
    </alternativeName>
</protein>
<comment type="similarity">
    <text evidence="1 5">Belongs to the glycosyl hydrolase 27 family.</text>
</comment>
<organism evidence="8 9">
    <name type="scientific">Streptomyces beijiangensis</name>
    <dbReference type="NCBI Taxonomy" id="163361"/>
    <lineage>
        <taxon>Bacteria</taxon>
        <taxon>Bacillati</taxon>
        <taxon>Actinomycetota</taxon>
        <taxon>Actinomycetes</taxon>
        <taxon>Kitasatosporales</taxon>
        <taxon>Streptomycetaceae</taxon>
        <taxon>Streptomyces</taxon>
    </lineage>
</organism>
<accession>A0A939FC03</accession>
<keyword evidence="4 5" id="KW-0326">Glycosidase</keyword>
<feature type="domain" description="Alpha galactosidase C-terminal" evidence="7">
    <location>
        <begin position="379"/>
        <end position="452"/>
    </location>
</feature>
<evidence type="ECO:0000256" key="3">
    <source>
        <dbReference type="ARBA" id="ARBA00022801"/>
    </source>
</evidence>
<evidence type="ECO:0000256" key="5">
    <source>
        <dbReference type="RuleBase" id="RU361168"/>
    </source>
</evidence>
<dbReference type="InterPro" id="IPR041233">
    <property type="entry name" value="Melibiase_C"/>
</dbReference>
<evidence type="ECO:0000313" key="8">
    <source>
        <dbReference type="EMBL" id="MBO0514662.1"/>
    </source>
</evidence>
<dbReference type="Proteomes" id="UP000664167">
    <property type="component" value="Unassembled WGS sequence"/>
</dbReference>
<evidence type="ECO:0000256" key="2">
    <source>
        <dbReference type="ARBA" id="ARBA00022729"/>
    </source>
</evidence>
<keyword evidence="3 5" id="KW-0378">Hydrolase</keyword>
<dbReference type="Pfam" id="PF16499">
    <property type="entry name" value="Melibiase_2"/>
    <property type="match status" value="2"/>
</dbReference>
<reference evidence="8" key="1">
    <citation type="submission" date="2021-03" db="EMBL/GenBank/DDBJ databases">
        <title>Streptomyces poriferae sp. nov., a novel marine sponge-derived Actinobacteria species with anti-MRSA activity.</title>
        <authorList>
            <person name="Sandoval-Powers M."/>
            <person name="Kralova S."/>
            <person name="Nguyen G.-S."/>
            <person name="Fawwal D."/>
            <person name="Degnes K."/>
            <person name="Klinkenberg G."/>
            <person name="Sletta H."/>
            <person name="Wentzel A."/>
            <person name="Liles M.R."/>
        </authorList>
    </citation>
    <scope>NUCLEOTIDE SEQUENCE</scope>
    <source>
        <strain evidence="8">DSM 41794</strain>
    </source>
</reference>
<dbReference type="Gene3D" id="3.20.20.70">
    <property type="entry name" value="Aldolase class I"/>
    <property type="match status" value="1"/>
</dbReference>
<dbReference type="PANTHER" id="PTHR11452:SF33">
    <property type="entry name" value="ALPHA-GALACTOSIDASE 2"/>
    <property type="match status" value="1"/>
</dbReference>
<comment type="caution">
    <text evidence="8">The sequence shown here is derived from an EMBL/GenBank/DDBJ whole genome shotgun (WGS) entry which is preliminary data.</text>
</comment>
<evidence type="ECO:0000259" key="7">
    <source>
        <dbReference type="Pfam" id="PF17801"/>
    </source>
</evidence>
<dbReference type="GO" id="GO:0004557">
    <property type="term" value="F:alpha-galactosidase activity"/>
    <property type="evidence" value="ECO:0007669"/>
    <property type="project" value="UniProtKB-EC"/>
</dbReference>
<evidence type="ECO:0000256" key="6">
    <source>
        <dbReference type="SAM" id="SignalP"/>
    </source>
</evidence>
<dbReference type="SUPFAM" id="SSF51011">
    <property type="entry name" value="Glycosyl hydrolase domain"/>
    <property type="match status" value="1"/>
</dbReference>
<evidence type="ECO:0000256" key="4">
    <source>
        <dbReference type="ARBA" id="ARBA00023295"/>
    </source>
</evidence>
<sequence length="453" mass="48845">MTRTTRTTRTTRSTRRATLAAAACALPLALALSPGTAEARTPYVKPFMGWSSWSVESSSRSGYGTHWLNEGNIKNAADSLSSNLSSAGYKNLNIDAGWNFDYDWNFHTDANGIPDADKDRFPSGIQSLSDYIHGKGLKLGLYGAAGLEQEVYNKNAPILGTACHAQDIAVKPLTATNKWGGNWKIDYSNPCAQEYIDSIVARYASWGVDFIKIDGVTKDNVADMKAWSTAIDHSGRSMWLTASAWPVDLDAGDGLRGSVNGVRVDTDIECYCETTSTWTSSVDDRFTDLPAWLPKLSAPGYLGDLDSMPINNNTGSGLQDGLNDTERQTVMTFWSMASSPLYVGGDIYFLDGKAKSILTNPEVIAVDQAAVLPRQIRSGDTQVWTKKIGGATYLAVYNLGSTPTDISVSFKDLGLSGSMQLRDAVSRKDLGPATGSWTASAVPAHGSRLIKLS</sequence>
<dbReference type="GO" id="GO:0005975">
    <property type="term" value="P:carbohydrate metabolic process"/>
    <property type="evidence" value="ECO:0007669"/>
    <property type="project" value="InterPro"/>
</dbReference>
<dbReference type="Pfam" id="PF17801">
    <property type="entry name" value="Melibiase_C"/>
    <property type="match status" value="1"/>
</dbReference>
<feature type="chain" id="PRO_5037667601" description="Alpha-galactosidase" evidence="6">
    <location>
        <begin position="40"/>
        <end position="453"/>
    </location>
</feature>
<dbReference type="Gene3D" id="2.60.40.1180">
    <property type="entry name" value="Golgi alpha-mannosidase II"/>
    <property type="match status" value="1"/>
</dbReference>
<dbReference type="PROSITE" id="PS51318">
    <property type="entry name" value="TAT"/>
    <property type="match status" value="1"/>
</dbReference>
<keyword evidence="9" id="KW-1185">Reference proteome</keyword>